<dbReference type="PANTHER" id="PTHR35401">
    <property type="entry name" value="COPG FAMILY HELIX-TURN-HELIX PROTEIN-RELATED-RELATED"/>
    <property type="match status" value="1"/>
</dbReference>
<dbReference type="InterPro" id="IPR010985">
    <property type="entry name" value="Ribbon_hlx_hlx"/>
</dbReference>
<keyword evidence="1" id="KW-1277">Toxin-antitoxin system</keyword>
<dbReference type="EMBL" id="PUIV01000003">
    <property type="protein sequence ID" value="PWB95276.1"/>
    <property type="molecule type" value="Genomic_DNA"/>
</dbReference>
<evidence type="ECO:0000313" key="4">
    <source>
        <dbReference type="EMBL" id="TRL35422.1"/>
    </source>
</evidence>
<dbReference type="OrthoDB" id="573898at2"/>
<proteinExistence type="inferred from homology"/>
<dbReference type="EMBL" id="VJMF01000030">
    <property type="protein sequence ID" value="TRL35422.1"/>
    <property type="molecule type" value="Genomic_DNA"/>
</dbReference>
<reference evidence="4 6" key="3">
    <citation type="submission" date="2019-07" db="EMBL/GenBank/DDBJ databases">
        <title>Ln-dependent methylotrophs.</title>
        <authorList>
            <person name="Tani A."/>
        </authorList>
    </citation>
    <scope>NUCLEOTIDE SEQUENCE [LARGE SCALE GENOMIC DNA]</scope>
    <source>
        <strain evidence="4 6">SM89A</strain>
    </source>
</reference>
<dbReference type="InterPro" id="IPR014795">
    <property type="entry name" value="TacA_1-like"/>
</dbReference>
<dbReference type="Proteomes" id="UP000245137">
    <property type="component" value="Unassembled WGS sequence"/>
</dbReference>
<comment type="similarity">
    <text evidence="2">Belongs to the TacA antitoxin family.</text>
</comment>
<dbReference type="Gene3D" id="1.20.5.780">
    <property type="entry name" value="Single helix bin"/>
    <property type="match status" value="1"/>
</dbReference>
<gene>
    <name evidence="3" type="ORF">C5689_03825</name>
    <name evidence="4" type="ORF">FM996_07700</name>
</gene>
<comment type="caution">
    <text evidence="3">The sequence shown here is derived from an EMBL/GenBank/DDBJ whole genome shotgun (WGS) entry which is preliminary data.</text>
</comment>
<reference evidence="3" key="2">
    <citation type="submission" date="2018-02" db="EMBL/GenBank/DDBJ databases">
        <authorList>
            <person name="Cohen D.B."/>
            <person name="Kent A.D."/>
        </authorList>
    </citation>
    <scope>NUCLEOTIDE SEQUENCE</scope>
    <source>
        <strain evidence="3">DSM 17706</strain>
    </source>
</reference>
<evidence type="ECO:0000313" key="3">
    <source>
        <dbReference type="EMBL" id="PWB95276.1"/>
    </source>
</evidence>
<sequence>MGAENNRTARLEARLAPEALATIKRAAEIQGRSVSDFVVVAAQEAAIRTIEETQIIRLSVEDQRIFADAILDPPAPSPGLQRAADAYRRLVKATK</sequence>
<name>A0A2U1SUK2_METSR</name>
<protein>
    <submittedName>
        <fullName evidence="3">DUF1778 domain-containing protein</fullName>
    </submittedName>
</protein>
<dbReference type="SUPFAM" id="SSF47598">
    <property type="entry name" value="Ribbon-helix-helix"/>
    <property type="match status" value="1"/>
</dbReference>
<dbReference type="Proteomes" id="UP000316781">
    <property type="component" value="Unassembled WGS sequence"/>
</dbReference>
<dbReference type="AlphaFoldDB" id="A0A2U1SUK2"/>
<organism evidence="3 5">
    <name type="scientific">Methylosinus sporium</name>
    <dbReference type="NCBI Taxonomy" id="428"/>
    <lineage>
        <taxon>Bacteria</taxon>
        <taxon>Pseudomonadati</taxon>
        <taxon>Pseudomonadota</taxon>
        <taxon>Alphaproteobacteria</taxon>
        <taxon>Hyphomicrobiales</taxon>
        <taxon>Methylocystaceae</taxon>
        <taxon>Methylosinus</taxon>
    </lineage>
</organism>
<accession>A0A2U1SUK2</accession>
<evidence type="ECO:0000256" key="1">
    <source>
        <dbReference type="ARBA" id="ARBA00022649"/>
    </source>
</evidence>
<keyword evidence="5" id="KW-1185">Reference proteome</keyword>
<dbReference type="RefSeq" id="WP_108915948.1">
    <property type="nucleotide sequence ID" value="NZ_BGJY01000006.1"/>
</dbReference>
<evidence type="ECO:0000313" key="5">
    <source>
        <dbReference type="Proteomes" id="UP000245137"/>
    </source>
</evidence>
<dbReference type="Pfam" id="PF08681">
    <property type="entry name" value="TacA1"/>
    <property type="match status" value="1"/>
</dbReference>
<reference evidence="3 5" key="1">
    <citation type="journal article" date="2018" name="Appl. Microbiol. Biotechnol.">
        <title>Co-cultivation of the strictly anaerobic methanogen Methanosarcina barkeri with aerobic methanotrophs in an oxygen-limited membrane bioreactor.</title>
        <authorList>
            <person name="In 't Zandt M.H."/>
            <person name="van den Bosch T.J.M."/>
            <person name="Rijkers R."/>
            <person name="van Kessel M.A.H.J."/>
            <person name="Jetten M.S.M."/>
            <person name="Welte C.U."/>
        </authorList>
    </citation>
    <scope>NUCLEOTIDE SEQUENCE [LARGE SCALE GENOMIC DNA]</scope>
    <source>
        <strain evidence="3 5">DSM 17706</strain>
    </source>
</reference>
<evidence type="ECO:0000313" key="6">
    <source>
        <dbReference type="Proteomes" id="UP000316781"/>
    </source>
</evidence>
<evidence type="ECO:0000256" key="2">
    <source>
        <dbReference type="ARBA" id="ARBA00049988"/>
    </source>
</evidence>
<dbReference type="PANTHER" id="PTHR35401:SF2">
    <property type="entry name" value="ABC-TYPE TRANSPORT SYSTEM"/>
    <property type="match status" value="1"/>
</dbReference>
<dbReference type="GO" id="GO:0006355">
    <property type="term" value="P:regulation of DNA-templated transcription"/>
    <property type="evidence" value="ECO:0007669"/>
    <property type="project" value="InterPro"/>
</dbReference>